<dbReference type="Proteomes" id="UP000694521">
    <property type="component" value="Unplaced"/>
</dbReference>
<dbReference type="GeneID" id="106045460"/>
<feature type="repeat" description="ANK" evidence="1">
    <location>
        <begin position="60"/>
        <end position="92"/>
    </location>
</feature>
<evidence type="ECO:0000256" key="3">
    <source>
        <dbReference type="SAM" id="MobiDB-lite"/>
    </source>
</evidence>
<dbReference type="Pfam" id="PF12796">
    <property type="entry name" value="Ank_2"/>
    <property type="match status" value="2"/>
</dbReference>
<feature type="coiled-coil region" evidence="2">
    <location>
        <begin position="395"/>
        <end position="422"/>
    </location>
</feature>
<organism evidence="4 5">
    <name type="scientific">Anser cygnoides</name>
    <name type="common">Swan goose</name>
    <dbReference type="NCBI Taxonomy" id="8845"/>
    <lineage>
        <taxon>Eukaryota</taxon>
        <taxon>Metazoa</taxon>
        <taxon>Chordata</taxon>
        <taxon>Craniata</taxon>
        <taxon>Vertebrata</taxon>
        <taxon>Euteleostomi</taxon>
        <taxon>Archelosauria</taxon>
        <taxon>Archosauria</taxon>
        <taxon>Dinosauria</taxon>
        <taxon>Saurischia</taxon>
        <taxon>Theropoda</taxon>
        <taxon>Coelurosauria</taxon>
        <taxon>Aves</taxon>
        <taxon>Neognathae</taxon>
        <taxon>Galloanserae</taxon>
        <taxon>Anseriformes</taxon>
        <taxon>Anatidae</taxon>
        <taxon>Anserinae</taxon>
        <taxon>Anser</taxon>
    </lineage>
</organism>
<dbReference type="InterPro" id="IPR036770">
    <property type="entry name" value="Ankyrin_rpt-contain_sf"/>
</dbReference>
<accession>A0A8B9E5T0</accession>
<evidence type="ECO:0000256" key="1">
    <source>
        <dbReference type="PROSITE-ProRule" id="PRU00023"/>
    </source>
</evidence>
<dbReference type="InterPro" id="IPR002110">
    <property type="entry name" value="Ankyrin_rpt"/>
</dbReference>
<feature type="repeat" description="ANK" evidence="1">
    <location>
        <begin position="126"/>
        <end position="158"/>
    </location>
</feature>
<keyword evidence="5" id="KW-1185">Reference proteome</keyword>
<dbReference type="PANTHER" id="PTHR24147:SF53">
    <property type="entry name" value="ANKYRIN REPEAT DOMAIN 26"/>
    <property type="match status" value="1"/>
</dbReference>
<dbReference type="PRINTS" id="PR01415">
    <property type="entry name" value="ANKYRIN"/>
</dbReference>
<dbReference type="RefSeq" id="XP_013051427.2">
    <property type="nucleotide sequence ID" value="XM_013195973.3"/>
</dbReference>
<feature type="compositionally biased region" description="Acidic residues" evidence="3">
    <location>
        <begin position="285"/>
        <end position="294"/>
    </location>
</feature>
<reference evidence="4" key="2">
    <citation type="submission" date="2025-09" db="UniProtKB">
        <authorList>
            <consortium name="Ensembl"/>
        </authorList>
    </citation>
    <scope>IDENTIFICATION</scope>
</reference>
<name>A0A8B9E5T0_ANSCY</name>
<feature type="repeat" description="ANK" evidence="1">
    <location>
        <begin position="93"/>
        <end position="125"/>
    </location>
</feature>
<dbReference type="SMART" id="SM00248">
    <property type="entry name" value="ANK"/>
    <property type="match status" value="5"/>
</dbReference>
<feature type="region of interest" description="Disordered" evidence="3">
    <location>
        <begin position="239"/>
        <end position="299"/>
    </location>
</feature>
<dbReference type="PANTHER" id="PTHR24147">
    <property type="entry name" value="ANKYRIN REPEAT DOMAIN 36-RELATED"/>
    <property type="match status" value="1"/>
</dbReference>
<evidence type="ECO:0000313" key="4">
    <source>
        <dbReference type="Ensembl" id="ENSACDP00005014924.1"/>
    </source>
</evidence>
<keyword evidence="2" id="KW-0175">Coiled coil</keyword>
<keyword evidence="1" id="KW-0040">ANK repeat</keyword>
<evidence type="ECO:0000256" key="2">
    <source>
        <dbReference type="SAM" id="Coils"/>
    </source>
</evidence>
<feature type="repeat" description="ANK" evidence="1">
    <location>
        <begin position="159"/>
        <end position="191"/>
    </location>
</feature>
<dbReference type="PROSITE" id="PS50088">
    <property type="entry name" value="ANK_REPEAT"/>
    <property type="match status" value="5"/>
</dbReference>
<dbReference type="SUPFAM" id="SSF48403">
    <property type="entry name" value="Ankyrin repeat"/>
    <property type="match status" value="1"/>
</dbReference>
<dbReference type="AlphaFoldDB" id="A0A8B9E5T0"/>
<dbReference type="KEGG" id="acyg:106045460"/>
<dbReference type="OrthoDB" id="9995210at2759"/>
<dbReference type="PROSITE" id="PS50297">
    <property type="entry name" value="ANK_REP_REGION"/>
    <property type="match status" value="5"/>
</dbReference>
<evidence type="ECO:0000313" key="5">
    <source>
        <dbReference type="Proteomes" id="UP000694521"/>
    </source>
</evidence>
<dbReference type="Pfam" id="PF00023">
    <property type="entry name" value="Ank"/>
    <property type="match status" value="1"/>
</dbReference>
<protein>
    <submittedName>
        <fullName evidence="4">Uncharacterized protein</fullName>
    </submittedName>
</protein>
<feature type="region of interest" description="Disordered" evidence="3">
    <location>
        <begin position="322"/>
        <end position="350"/>
    </location>
</feature>
<dbReference type="InterPro" id="IPR050657">
    <property type="entry name" value="Ankyrin_repeat_domain"/>
</dbReference>
<proteinExistence type="predicted"/>
<dbReference type="Ensembl" id="ENSACDT00005017947.1">
    <property type="protein sequence ID" value="ENSACDP00005014924.1"/>
    <property type="gene ID" value="ENSACDG00005010929.1"/>
</dbReference>
<dbReference type="Gene3D" id="1.25.40.20">
    <property type="entry name" value="Ankyrin repeat-containing domain"/>
    <property type="match status" value="3"/>
</dbReference>
<gene>
    <name evidence="4" type="primary">LOC106045460</name>
</gene>
<feature type="repeat" description="ANK" evidence="1">
    <location>
        <begin position="192"/>
        <end position="224"/>
    </location>
</feature>
<sequence>MASSQSPGAPQGLSGATVGACRLQERQLGGLHGAAARGDLALLQRRRWLRKLCINWRDAEGRTPLHLACANGHVDVVQFLLRKKCKLNPRDNLKNTPLMKAVACKQENCVAVLLEHGADPNITDHDGNTALHLAVQTANVFVAEILLQYNAQIDALNELGYTPLALAVSHRCKGMAEFFLKKGANVNARDCSGRTILIIAAVVGDVDIMQLLLQHGADRSLTDMAGITARSYLATLHRQDLTEEQEEPVSSETTGESSADAAKGTTVPDSSCPVTTGGVPAAAEAEQEEDDDSCESFSASGIAEGGEMQIVKSAEEPDTLLPVSVEEEEGGDSCSDSEGSAKEKENLPEQWDAETQTDFQDNTQGVVRQLPQELPGALEEQPKFQAPLEDPMRCHRCLKGEKRRLQKELDLFKAKLLQLQEQHIWNLNCGVGLQFAIQKVEREITASCPKQQSLLVPSGAAIKLEERVQRLEFQSARLEATAQRQTMIIKALQKDLQASVSSPRNWQSRQ</sequence>
<reference evidence="4" key="1">
    <citation type="submission" date="2025-08" db="UniProtKB">
        <authorList>
            <consortium name="Ensembl"/>
        </authorList>
    </citation>
    <scope>IDENTIFICATION</scope>
</reference>